<organism evidence="1 2">
    <name type="scientific">Salix udensis</name>
    <dbReference type="NCBI Taxonomy" id="889485"/>
    <lineage>
        <taxon>Eukaryota</taxon>
        <taxon>Viridiplantae</taxon>
        <taxon>Streptophyta</taxon>
        <taxon>Embryophyta</taxon>
        <taxon>Tracheophyta</taxon>
        <taxon>Spermatophyta</taxon>
        <taxon>Magnoliopsida</taxon>
        <taxon>eudicotyledons</taxon>
        <taxon>Gunneridae</taxon>
        <taxon>Pentapetalae</taxon>
        <taxon>rosids</taxon>
        <taxon>fabids</taxon>
        <taxon>Malpighiales</taxon>
        <taxon>Salicaceae</taxon>
        <taxon>Saliceae</taxon>
        <taxon>Salix</taxon>
    </lineage>
</organism>
<sequence>MILLTPLYPTYHRHQGWVIDWLWILQYLADTEVDLPMENAFFTADWSAEVDEETEGFLLSFMLNLSSTLFS</sequence>
<accession>A0AAD6KSL3</accession>
<evidence type="ECO:0000313" key="1">
    <source>
        <dbReference type="EMBL" id="KAJ6427759.1"/>
    </source>
</evidence>
<dbReference type="Proteomes" id="UP001162972">
    <property type="component" value="Chromosome 1"/>
</dbReference>
<name>A0AAD6KSL3_9ROSI</name>
<keyword evidence="2" id="KW-1185">Reference proteome</keyword>
<dbReference type="EMBL" id="JAPFFJ010000005">
    <property type="protein sequence ID" value="KAJ6427759.1"/>
    <property type="molecule type" value="Genomic_DNA"/>
</dbReference>
<proteinExistence type="predicted"/>
<gene>
    <name evidence="1" type="ORF">OIU84_023208</name>
</gene>
<dbReference type="AlphaFoldDB" id="A0AAD6KSL3"/>
<protein>
    <submittedName>
        <fullName evidence="1">Uncharacterized protein</fullName>
    </submittedName>
</protein>
<evidence type="ECO:0000313" key="2">
    <source>
        <dbReference type="Proteomes" id="UP001162972"/>
    </source>
</evidence>
<reference evidence="1 2" key="1">
    <citation type="journal article" date="2023" name="Int. J. Mol. Sci.">
        <title>De Novo Assembly and Annotation of 11 Diverse Shrub Willow (Salix) Genomes Reveals Novel Gene Organization in Sex-Linked Regions.</title>
        <authorList>
            <person name="Hyden B."/>
            <person name="Feng K."/>
            <person name="Yates T.B."/>
            <person name="Jawdy S."/>
            <person name="Cereghino C."/>
            <person name="Smart L.B."/>
            <person name="Muchero W."/>
        </authorList>
    </citation>
    <scope>NUCLEOTIDE SEQUENCE [LARGE SCALE GENOMIC DNA]</scope>
    <source>
        <tissue evidence="1">Shoot tip</tissue>
    </source>
</reference>
<comment type="caution">
    <text evidence="1">The sequence shown here is derived from an EMBL/GenBank/DDBJ whole genome shotgun (WGS) entry which is preliminary data.</text>
</comment>